<comment type="similarity">
    <text evidence="1">Belongs to the ice-binding protein family.</text>
</comment>
<dbReference type="Proteomes" id="UP000682733">
    <property type="component" value="Unassembled WGS sequence"/>
</dbReference>
<gene>
    <name evidence="3" type="ORF">GPM918_LOCUS27527</name>
    <name evidence="4" type="ORF">OVA965_LOCUS28844</name>
    <name evidence="5" type="ORF">SRO942_LOCUS27867</name>
    <name evidence="6" type="ORF">TMI583_LOCUS29608</name>
</gene>
<reference evidence="3" key="1">
    <citation type="submission" date="2021-02" db="EMBL/GenBank/DDBJ databases">
        <authorList>
            <person name="Nowell W R."/>
        </authorList>
    </citation>
    <scope>NUCLEOTIDE SEQUENCE</scope>
</reference>
<dbReference type="EMBL" id="CAJOBC010027611">
    <property type="protein sequence ID" value="CAF4075308.1"/>
    <property type="molecule type" value="Genomic_DNA"/>
</dbReference>
<evidence type="ECO:0000313" key="5">
    <source>
        <dbReference type="EMBL" id="CAF4075308.1"/>
    </source>
</evidence>
<dbReference type="Proteomes" id="UP000681722">
    <property type="component" value="Unassembled WGS sequence"/>
</dbReference>
<dbReference type="Proteomes" id="UP000663829">
    <property type="component" value="Unassembled WGS sequence"/>
</dbReference>
<accession>A0A815C970</accession>
<dbReference type="OrthoDB" id="10264374at2759"/>
<dbReference type="Proteomes" id="UP000677228">
    <property type="component" value="Unassembled WGS sequence"/>
</dbReference>
<evidence type="ECO:0000256" key="1">
    <source>
        <dbReference type="ARBA" id="ARBA00005445"/>
    </source>
</evidence>
<organism evidence="3 7">
    <name type="scientific">Didymodactylos carnosus</name>
    <dbReference type="NCBI Taxonomy" id="1234261"/>
    <lineage>
        <taxon>Eukaryota</taxon>
        <taxon>Metazoa</taxon>
        <taxon>Spiralia</taxon>
        <taxon>Gnathifera</taxon>
        <taxon>Rotifera</taxon>
        <taxon>Eurotatoria</taxon>
        <taxon>Bdelloidea</taxon>
        <taxon>Philodinida</taxon>
        <taxon>Philodinidae</taxon>
        <taxon>Didymodactylos</taxon>
    </lineage>
</organism>
<dbReference type="EMBL" id="CAJNOQ010011587">
    <property type="protein sequence ID" value="CAF1280332.1"/>
    <property type="molecule type" value="Genomic_DNA"/>
</dbReference>
<evidence type="ECO:0000313" key="4">
    <source>
        <dbReference type="EMBL" id="CAF1307938.1"/>
    </source>
</evidence>
<proteinExistence type="inferred from homology"/>
<evidence type="ECO:0000313" key="6">
    <source>
        <dbReference type="EMBL" id="CAF4115244.1"/>
    </source>
</evidence>
<dbReference type="EMBL" id="CAJNOK010019911">
    <property type="protein sequence ID" value="CAF1307938.1"/>
    <property type="molecule type" value="Genomic_DNA"/>
</dbReference>
<dbReference type="Pfam" id="PF11999">
    <property type="entry name" value="Ice_binding"/>
    <property type="match status" value="1"/>
</dbReference>
<name>A0A815C970_9BILA</name>
<evidence type="ECO:0000313" key="7">
    <source>
        <dbReference type="Proteomes" id="UP000663829"/>
    </source>
</evidence>
<keyword evidence="7" id="KW-1185">Reference proteome</keyword>
<dbReference type="InterPro" id="IPR021884">
    <property type="entry name" value="Ice-bd_prot"/>
</dbReference>
<comment type="caution">
    <text evidence="3">The sequence shown here is derived from an EMBL/GenBank/DDBJ whole genome shotgun (WGS) entry which is preliminary data.</text>
</comment>
<dbReference type="EMBL" id="CAJOBA010041498">
    <property type="protein sequence ID" value="CAF4115244.1"/>
    <property type="molecule type" value="Genomic_DNA"/>
</dbReference>
<evidence type="ECO:0008006" key="8">
    <source>
        <dbReference type="Google" id="ProtNLM"/>
    </source>
</evidence>
<sequence length="255" mass="26385">MINCVSTQIISISNLTSYAIIAGTTVTATGNTSIVGDVIIYPGNTHPGLTQGTNVNGIIHSANTIASAAKNDLSNAYNQIANRIANQTLPIVDLGNQILVPGIYSFFSDLINLNGNLTLNGAGVYLFKITTALITSNNCNIILINGASASTIYFHVGSSVTIGTGCTVNGFVLARTSITVNGASINGGLFALNGAVTITQSSRITALTPHIYTDVTTTSSGIIYSSLPPRSSTTTVSKHPYMIIAILLCSLAIPC</sequence>
<keyword evidence="2" id="KW-0732">Signal</keyword>
<evidence type="ECO:0000256" key="2">
    <source>
        <dbReference type="ARBA" id="ARBA00022729"/>
    </source>
</evidence>
<protein>
    <recommendedName>
        <fullName evidence="8">Antifreeze protein</fullName>
    </recommendedName>
</protein>
<dbReference type="AlphaFoldDB" id="A0A815C970"/>
<evidence type="ECO:0000313" key="3">
    <source>
        <dbReference type="EMBL" id="CAF1280332.1"/>
    </source>
</evidence>